<protein>
    <submittedName>
        <fullName evidence="2">NAD-dependent epimerase/dehydratase family protein</fullName>
    </submittedName>
</protein>
<keyword evidence="3" id="KW-1185">Reference proteome</keyword>
<dbReference type="InterPro" id="IPR001509">
    <property type="entry name" value="Epimerase_deHydtase"/>
</dbReference>
<feature type="domain" description="NAD-dependent epimerase/dehydratase" evidence="1">
    <location>
        <begin position="6"/>
        <end position="219"/>
    </location>
</feature>
<dbReference type="SUPFAM" id="SSF51735">
    <property type="entry name" value="NAD(P)-binding Rossmann-fold domains"/>
    <property type="match status" value="1"/>
</dbReference>
<dbReference type="EMBL" id="BAAAEW010000033">
    <property type="protein sequence ID" value="GAA0761998.1"/>
    <property type="molecule type" value="Genomic_DNA"/>
</dbReference>
<sequence length="338" mass="36407">MPQRLLIIGGTRFVGRHLAEAALAAGHGVTLFNRGQSGEPLPGAESIRGDRRGDLSALAAGRWDAVVDCCGYLPGEVAAMAQALKGRVDRYVFISSVSAYADFRQPNAEDSPLGVLADPDTTVVDGDTYGPLKAACEQAVRQVFGEQALLIRPGLVVGPHDHTGRFTWWPARVASAADGEPLLAPGHPEDELQFIDARDLAAFVLHAVAQGESGAFNVATLPRVHQFGDLLQHCVEAAGTRPQVCWASSAWLLAQQVSPWDQMPLWLGEDPGYAAFQRNNTLRAHDAGLRCRPLGETVADTLAWWRALPAEQQGFPKTGLPLERERELLSRLTTAQAS</sequence>
<proteinExistence type="predicted"/>
<dbReference type="PANTHER" id="PTHR43245:SF13">
    <property type="entry name" value="UDP-D-APIOSE_UDP-D-XYLOSE SYNTHASE 2"/>
    <property type="match status" value="1"/>
</dbReference>
<name>A0ABP3VMC9_9BURK</name>
<dbReference type="InterPro" id="IPR036291">
    <property type="entry name" value="NAD(P)-bd_dom_sf"/>
</dbReference>
<reference evidence="3" key="1">
    <citation type="journal article" date="2019" name="Int. J. Syst. Evol. Microbiol.">
        <title>The Global Catalogue of Microorganisms (GCM) 10K type strain sequencing project: providing services to taxonomists for standard genome sequencing and annotation.</title>
        <authorList>
            <consortium name="The Broad Institute Genomics Platform"/>
            <consortium name="The Broad Institute Genome Sequencing Center for Infectious Disease"/>
            <person name="Wu L."/>
            <person name="Ma J."/>
        </authorList>
    </citation>
    <scope>NUCLEOTIDE SEQUENCE [LARGE SCALE GENOMIC DNA]</scope>
    <source>
        <strain evidence="3">JCM 15503</strain>
    </source>
</reference>
<evidence type="ECO:0000313" key="3">
    <source>
        <dbReference type="Proteomes" id="UP001500279"/>
    </source>
</evidence>
<dbReference type="RefSeq" id="WP_141287217.1">
    <property type="nucleotide sequence ID" value="NZ_BAAAEW010000033.1"/>
</dbReference>
<organism evidence="2 3">
    <name type="scientific">Ideonella azotifigens</name>
    <dbReference type="NCBI Taxonomy" id="513160"/>
    <lineage>
        <taxon>Bacteria</taxon>
        <taxon>Pseudomonadati</taxon>
        <taxon>Pseudomonadota</taxon>
        <taxon>Betaproteobacteria</taxon>
        <taxon>Burkholderiales</taxon>
        <taxon>Sphaerotilaceae</taxon>
        <taxon>Ideonella</taxon>
    </lineage>
</organism>
<dbReference type="Pfam" id="PF01370">
    <property type="entry name" value="Epimerase"/>
    <property type="match status" value="1"/>
</dbReference>
<dbReference type="InterPro" id="IPR050177">
    <property type="entry name" value="Lipid_A_modif_metabolic_enz"/>
</dbReference>
<dbReference type="Proteomes" id="UP001500279">
    <property type="component" value="Unassembled WGS sequence"/>
</dbReference>
<dbReference type="PANTHER" id="PTHR43245">
    <property type="entry name" value="BIFUNCTIONAL POLYMYXIN RESISTANCE PROTEIN ARNA"/>
    <property type="match status" value="1"/>
</dbReference>
<dbReference type="Gene3D" id="3.40.50.720">
    <property type="entry name" value="NAD(P)-binding Rossmann-like Domain"/>
    <property type="match status" value="1"/>
</dbReference>
<comment type="caution">
    <text evidence="2">The sequence shown here is derived from an EMBL/GenBank/DDBJ whole genome shotgun (WGS) entry which is preliminary data.</text>
</comment>
<gene>
    <name evidence="2" type="ORF">GCM10009107_45980</name>
</gene>
<evidence type="ECO:0000259" key="1">
    <source>
        <dbReference type="Pfam" id="PF01370"/>
    </source>
</evidence>
<evidence type="ECO:0000313" key="2">
    <source>
        <dbReference type="EMBL" id="GAA0761998.1"/>
    </source>
</evidence>
<accession>A0ABP3VMC9</accession>